<keyword evidence="3" id="KW-1185">Reference proteome</keyword>
<dbReference type="AlphaFoldDB" id="A0A366SA39"/>
<comment type="caution">
    <text evidence="2">The sequence shown here is derived from an EMBL/GenBank/DDBJ whole genome shotgun (WGS) entry which is preliminary data.</text>
</comment>
<dbReference type="GeneID" id="41990487"/>
<keyword evidence="1" id="KW-1133">Transmembrane helix</keyword>
<dbReference type="OrthoDB" id="6499973at2759"/>
<evidence type="ECO:0000313" key="2">
    <source>
        <dbReference type="EMBL" id="RBR26149.1"/>
    </source>
</evidence>
<evidence type="ECO:0000313" key="3">
    <source>
        <dbReference type="Proteomes" id="UP000253153"/>
    </source>
</evidence>
<keyword evidence="1" id="KW-0472">Membrane</keyword>
<proteinExistence type="predicted"/>
<accession>A0A366SA39</accession>
<sequence>MSIRLSDMFDLMWKPPRGPPIVKRRPLDKMLPENFKYFRNWGFTIYRTYYGAESDEQWNTLVTILRHQTSLGLGLLESEELREDDDEWIKRKLFRLFPQEDALLLDGLDIAGVREVCAKEHAEATEKMAGAFFKFALVADKAVLKDIANYRFVVKAVDYDWDPRDSRGNPGWIQLFTGDLLALWGVLFVAYLMDTNRYMELVDWDDENDVWFANGFMAPFGDCSQVQIAKDDLFNARFRFDP</sequence>
<protein>
    <submittedName>
        <fullName evidence="2">Uncharacterized protein</fullName>
    </submittedName>
</protein>
<feature type="transmembrane region" description="Helical" evidence="1">
    <location>
        <begin position="172"/>
        <end position="193"/>
    </location>
</feature>
<name>A0A366SA39_9HYPO</name>
<reference evidence="2 3" key="1">
    <citation type="submission" date="2018-06" db="EMBL/GenBank/DDBJ databases">
        <title>Fusarium incarnatum-equiseti species complex species 28.</title>
        <authorList>
            <person name="Gardiner D.M."/>
        </authorList>
    </citation>
    <scope>NUCLEOTIDE SEQUENCE [LARGE SCALE GENOMIC DNA]</scope>
    <source>
        <strain evidence="2 3">FIESC_28</strain>
    </source>
</reference>
<dbReference type="EMBL" id="QKXC01000027">
    <property type="protein sequence ID" value="RBR26149.1"/>
    <property type="molecule type" value="Genomic_DNA"/>
</dbReference>
<evidence type="ECO:0000256" key="1">
    <source>
        <dbReference type="SAM" id="Phobius"/>
    </source>
</evidence>
<gene>
    <name evidence="2" type="ORF">FIESC28_01040</name>
</gene>
<keyword evidence="1" id="KW-0812">Transmembrane</keyword>
<organism evidence="2 3">
    <name type="scientific">Fusarium coffeatum</name>
    <dbReference type="NCBI Taxonomy" id="231269"/>
    <lineage>
        <taxon>Eukaryota</taxon>
        <taxon>Fungi</taxon>
        <taxon>Dikarya</taxon>
        <taxon>Ascomycota</taxon>
        <taxon>Pezizomycotina</taxon>
        <taxon>Sordariomycetes</taxon>
        <taxon>Hypocreomycetidae</taxon>
        <taxon>Hypocreales</taxon>
        <taxon>Nectriaceae</taxon>
        <taxon>Fusarium</taxon>
        <taxon>Fusarium incarnatum-equiseti species complex</taxon>
    </lineage>
</organism>
<dbReference type="Proteomes" id="UP000253153">
    <property type="component" value="Unassembled WGS sequence"/>
</dbReference>
<dbReference type="RefSeq" id="XP_031020740.1">
    <property type="nucleotide sequence ID" value="XM_031155191.1"/>
</dbReference>